<dbReference type="Proteomes" id="UP001458946">
    <property type="component" value="Unassembled WGS sequence"/>
</dbReference>
<name>A0ABP9VGH0_9DEIO</name>
<feature type="domain" description="Aconitase A/isopropylmalate dehydratase small subunit swivel" evidence="1">
    <location>
        <begin position="77"/>
        <end position="122"/>
    </location>
</feature>
<comment type="caution">
    <text evidence="2">The sequence shown here is derived from an EMBL/GenBank/DDBJ whole genome shotgun (WGS) entry which is preliminary data.</text>
</comment>
<protein>
    <recommendedName>
        <fullName evidence="1">Aconitase A/isopropylmalate dehydratase small subunit swivel domain-containing protein</fullName>
    </recommendedName>
</protein>
<dbReference type="InterPro" id="IPR000573">
    <property type="entry name" value="AconitaseA/IPMdHydase_ssu_swvl"/>
</dbReference>
<accession>A0ABP9VGH0</accession>
<sequence>MQVRTPKLGNRRSSGPKSRVVVKANFIRMGKSGAGRDKAFAAANYMLFRPSEDGEARKGFDGQKLLEPHEVHQRIGEQSKQHQYAYRMVMSPDRNFGDQSTREWAANTLKKAGYENFIVVSHAGEKGHTKHPHAHVMVFTDARLERSDFQRLRDYGDVQAKEIQMRLFHDKHMGGMDWKTQKEDEFKQWKVQRETKQQIKSDGVEDLFAAQKRGQKERQNRKQVDLEM</sequence>
<proteinExistence type="predicted"/>
<evidence type="ECO:0000259" key="1">
    <source>
        <dbReference type="Pfam" id="PF00694"/>
    </source>
</evidence>
<evidence type="ECO:0000313" key="3">
    <source>
        <dbReference type="Proteomes" id="UP001458946"/>
    </source>
</evidence>
<reference evidence="2 3" key="1">
    <citation type="submission" date="2024-02" db="EMBL/GenBank/DDBJ databases">
        <title>Deinococcus xinjiangensis NBRC 107630.</title>
        <authorList>
            <person name="Ichikawa N."/>
            <person name="Katano-Makiyama Y."/>
            <person name="Hidaka K."/>
        </authorList>
    </citation>
    <scope>NUCLEOTIDE SEQUENCE [LARGE SCALE GENOMIC DNA]</scope>
    <source>
        <strain evidence="2 3">NBRC 107630</strain>
    </source>
</reference>
<dbReference type="EMBL" id="BAABRN010000107">
    <property type="protein sequence ID" value="GAA5504319.1"/>
    <property type="molecule type" value="Genomic_DNA"/>
</dbReference>
<gene>
    <name evidence="2" type="ORF">Dxin01_04089</name>
</gene>
<keyword evidence="3" id="KW-1185">Reference proteome</keyword>
<evidence type="ECO:0000313" key="2">
    <source>
        <dbReference type="EMBL" id="GAA5504319.1"/>
    </source>
</evidence>
<organism evidence="2 3">
    <name type="scientific">Deinococcus xinjiangensis</name>
    <dbReference type="NCBI Taxonomy" id="457454"/>
    <lineage>
        <taxon>Bacteria</taxon>
        <taxon>Thermotogati</taxon>
        <taxon>Deinococcota</taxon>
        <taxon>Deinococci</taxon>
        <taxon>Deinococcales</taxon>
        <taxon>Deinococcaceae</taxon>
        <taxon>Deinococcus</taxon>
    </lineage>
</organism>
<dbReference type="Pfam" id="PF00694">
    <property type="entry name" value="Aconitase_C"/>
    <property type="match status" value="1"/>
</dbReference>